<dbReference type="InterPro" id="IPR015421">
    <property type="entry name" value="PyrdxlP-dep_Trfase_major"/>
</dbReference>
<keyword evidence="7" id="KW-0408">Iron</keyword>
<evidence type="ECO:0000256" key="3">
    <source>
        <dbReference type="ARBA" id="ARBA00012239"/>
    </source>
</evidence>
<dbReference type="InterPro" id="IPR016454">
    <property type="entry name" value="Cysteine_dSase"/>
</dbReference>
<comment type="cofactor">
    <cofactor evidence="1 10">
        <name>pyridoxal 5'-phosphate</name>
        <dbReference type="ChEBI" id="CHEBI:597326"/>
    </cofactor>
</comment>
<dbReference type="Gene3D" id="3.40.640.10">
    <property type="entry name" value="Type I PLP-dependent aspartate aminotransferase-like (Major domain)"/>
    <property type="match status" value="1"/>
</dbReference>
<dbReference type="FunFam" id="3.40.640.10:FF:000084">
    <property type="entry name" value="IscS-like cysteine desulfurase"/>
    <property type="match status" value="1"/>
</dbReference>
<dbReference type="InterPro" id="IPR000192">
    <property type="entry name" value="Aminotrans_V_dom"/>
</dbReference>
<dbReference type="RefSeq" id="WP_116189646.1">
    <property type="nucleotide sequence ID" value="NZ_QTTN01000015.1"/>
</dbReference>
<evidence type="ECO:0000256" key="1">
    <source>
        <dbReference type="ARBA" id="ARBA00001933"/>
    </source>
</evidence>
<organism evidence="12 13">
    <name type="scientific">Paenibacillus taihuensis</name>
    <dbReference type="NCBI Taxonomy" id="1156355"/>
    <lineage>
        <taxon>Bacteria</taxon>
        <taxon>Bacillati</taxon>
        <taxon>Bacillota</taxon>
        <taxon>Bacilli</taxon>
        <taxon>Bacillales</taxon>
        <taxon>Paenibacillaceae</taxon>
        <taxon>Paenibacillus</taxon>
    </lineage>
</organism>
<comment type="caution">
    <text evidence="12">The sequence shown here is derived from an EMBL/GenBank/DDBJ whole genome shotgun (WGS) entry which is preliminary data.</text>
</comment>
<dbReference type="EMBL" id="QTTN01000015">
    <property type="protein sequence ID" value="REE84350.1"/>
    <property type="molecule type" value="Genomic_DNA"/>
</dbReference>
<evidence type="ECO:0000256" key="5">
    <source>
        <dbReference type="ARBA" id="ARBA00022723"/>
    </source>
</evidence>
<name>A0A3D9RWJ7_9BACL</name>
<reference evidence="12 13" key="1">
    <citation type="submission" date="2018-08" db="EMBL/GenBank/DDBJ databases">
        <title>Genomic Encyclopedia of Type Strains, Phase III (KMG-III): the genomes of soil and plant-associated and newly described type strains.</title>
        <authorList>
            <person name="Whitman W."/>
        </authorList>
    </citation>
    <scope>NUCLEOTIDE SEQUENCE [LARGE SCALE GENOMIC DNA]</scope>
    <source>
        <strain evidence="12 13">CGMCC 1.10966</strain>
    </source>
</reference>
<dbReference type="EC" id="2.8.1.7" evidence="3"/>
<feature type="domain" description="Aminotransferase class V" evidence="11">
    <location>
        <begin position="4"/>
        <end position="369"/>
    </location>
</feature>
<evidence type="ECO:0000256" key="2">
    <source>
        <dbReference type="ARBA" id="ARBA00006490"/>
    </source>
</evidence>
<dbReference type="GO" id="GO:0046872">
    <property type="term" value="F:metal ion binding"/>
    <property type="evidence" value="ECO:0007669"/>
    <property type="project" value="UniProtKB-KW"/>
</dbReference>
<evidence type="ECO:0000313" key="12">
    <source>
        <dbReference type="EMBL" id="REE84350.1"/>
    </source>
</evidence>
<evidence type="ECO:0000256" key="9">
    <source>
        <dbReference type="ARBA" id="ARBA00050776"/>
    </source>
</evidence>
<dbReference type="Proteomes" id="UP000256304">
    <property type="component" value="Unassembled WGS sequence"/>
</dbReference>
<evidence type="ECO:0000256" key="4">
    <source>
        <dbReference type="ARBA" id="ARBA00022679"/>
    </source>
</evidence>
<comment type="similarity">
    <text evidence="2">Belongs to the class-V pyridoxal-phosphate-dependent aminotransferase family. NifS/IscS subfamily.</text>
</comment>
<protein>
    <recommendedName>
        <fullName evidence="3">cysteine desulfurase</fullName>
        <ecNumber evidence="3">2.8.1.7</ecNumber>
    </recommendedName>
</protein>
<dbReference type="PIRSF" id="PIRSF005572">
    <property type="entry name" value="NifS"/>
    <property type="match status" value="1"/>
</dbReference>
<dbReference type="InterPro" id="IPR015422">
    <property type="entry name" value="PyrdxlP-dep_Trfase_small"/>
</dbReference>
<evidence type="ECO:0000256" key="8">
    <source>
        <dbReference type="ARBA" id="ARBA00023014"/>
    </source>
</evidence>
<dbReference type="InterPro" id="IPR020578">
    <property type="entry name" value="Aminotrans_V_PyrdxlP_BS"/>
</dbReference>
<evidence type="ECO:0000259" key="11">
    <source>
        <dbReference type="Pfam" id="PF00266"/>
    </source>
</evidence>
<evidence type="ECO:0000256" key="6">
    <source>
        <dbReference type="ARBA" id="ARBA00022898"/>
    </source>
</evidence>
<dbReference type="AlphaFoldDB" id="A0A3D9RWJ7"/>
<dbReference type="OrthoDB" id="9808002at2"/>
<keyword evidence="4" id="KW-0808">Transferase</keyword>
<sequence>MERIYYDHAASTPVHPEVVSEMMSVYTSSFGNPSSTHAYGRGVRQLLNRARDIVASGIGAAAAEIVFTGGGTEGDNMALIGAARAARKQHGKSHIITSATEHHAILHASDALEEEGFRVTVLPVDEQGLISMEELADAIEADTAVISIMYVNNETGTIQPIEEIGELARSRGVLFHVDAVQALGAISIDLKQLPVDLMSFSAHKINGPQGVGALFVRKGVSLEEFSHGGSQERGRRAGTENVAGIVGFAKAVELSVKTMEERKLLLGELRHTWIERMNETVGADRIAINGHETMHVPHILNMSFIGISAESMLMNLDLAGVAASGGSACTSGAIEPSYVLRAMGVSIERQASAVRFSFGLGNTMEELEQAAKKVATFIGRVRTNA</sequence>
<proteinExistence type="inferred from homology"/>
<dbReference type="GO" id="GO:0051536">
    <property type="term" value="F:iron-sulfur cluster binding"/>
    <property type="evidence" value="ECO:0007669"/>
    <property type="project" value="UniProtKB-KW"/>
</dbReference>
<keyword evidence="8" id="KW-0411">Iron-sulfur</keyword>
<accession>A0A3D9RWJ7</accession>
<dbReference type="GO" id="GO:0031071">
    <property type="term" value="F:cysteine desulfurase activity"/>
    <property type="evidence" value="ECO:0007669"/>
    <property type="project" value="UniProtKB-EC"/>
</dbReference>
<evidence type="ECO:0000256" key="10">
    <source>
        <dbReference type="RuleBase" id="RU004504"/>
    </source>
</evidence>
<dbReference type="Gene3D" id="3.90.1150.10">
    <property type="entry name" value="Aspartate Aminotransferase, domain 1"/>
    <property type="match status" value="1"/>
</dbReference>
<keyword evidence="5" id="KW-0479">Metal-binding</keyword>
<dbReference type="SUPFAM" id="SSF53383">
    <property type="entry name" value="PLP-dependent transferases"/>
    <property type="match status" value="1"/>
</dbReference>
<gene>
    <name evidence="12" type="ORF">A8990_11526</name>
</gene>
<dbReference type="InterPro" id="IPR015424">
    <property type="entry name" value="PyrdxlP-dep_Trfase"/>
</dbReference>
<keyword evidence="6" id="KW-0663">Pyridoxal phosphate</keyword>
<dbReference type="Gene3D" id="1.10.260.50">
    <property type="match status" value="1"/>
</dbReference>
<dbReference type="PANTHER" id="PTHR11601:SF34">
    <property type="entry name" value="CYSTEINE DESULFURASE"/>
    <property type="match status" value="1"/>
</dbReference>
<evidence type="ECO:0000256" key="7">
    <source>
        <dbReference type="ARBA" id="ARBA00023004"/>
    </source>
</evidence>
<dbReference type="PANTHER" id="PTHR11601">
    <property type="entry name" value="CYSTEINE DESULFURYLASE FAMILY MEMBER"/>
    <property type="match status" value="1"/>
</dbReference>
<dbReference type="PROSITE" id="PS00595">
    <property type="entry name" value="AA_TRANSFER_CLASS_5"/>
    <property type="match status" value="1"/>
</dbReference>
<comment type="catalytic activity">
    <reaction evidence="9">
        <text>(sulfur carrier)-H + L-cysteine = (sulfur carrier)-SH + L-alanine</text>
        <dbReference type="Rhea" id="RHEA:43892"/>
        <dbReference type="Rhea" id="RHEA-COMP:14737"/>
        <dbReference type="Rhea" id="RHEA-COMP:14739"/>
        <dbReference type="ChEBI" id="CHEBI:29917"/>
        <dbReference type="ChEBI" id="CHEBI:35235"/>
        <dbReference type="ChEBI" id="CHEBI:57972"/>
        <dbReference type="ChEBI" id="CHEBI:64428"/>
        <dbReference type="EC" id="2.8.1.7"/>
    </reaction>
</comment>
<keyword evidence="13" id="KW-1185">Reference proteome</keyword>
<evidence type="ECO:0000313" key="13">
    <source>
        <dbReference type="Proteomes" id="UP000256304"/>
    </source>
</evidence>
<dbReference type="Pfam" id="PF00266">
    <property type="entry name" value="Aminotran_5"/>
    <property type="match status" value="1"/>
</dbReference>